<sequence>MYYSRAELVDMGFKTLGENVFIDKRTPIDFPHKISLGNNIKIGSFCILSGNIVLKDNVLHMSKKYRSDSLNFYNAEMLWGR</sequence>
<proteinExistence type="predicted"/>
<evidence type="ECO:0000313" key="1">
    <source>
        <dbReference type="EMBL" id="UWX06157.1"/>
    </source>
</evidence>
<gene>
    <name evidence="1" type="ORF">JBF11_02240</name>
</gene>
<dbReference type="RefSeq" id="WP_334315758.1">
    <property type="nucleotide sequence ID" value="NZ_CP065938.1"/>
</dbReference>
<accession>A0ABY5Y373</accession>
<keyword evidence="2" id="KW-1185">Reference proteome</keyword>
<reference evidence="1" key="1">
    <citation type="submission" date="2020-12" db="EMBL/GenBank/DDBJ databases">
        <title>Taurinivorans muris gen. nov., sp. nov., fundamental and realized metabolic niche of a ubiquitous sulfidogenic bacterium in the murine intestine.</title>
        <authorList>
            <person name="Ye H."/>
            <person name="Hanson B.T."/>
            <person name="Loy A."/>
        </authorList>
    </citation>
    <scope>NUCLEOTIDE SEQUENCE</scope>
    <source>
        <strain evidence="1">LT0009</strain>
    </source>
</reference>
<dbReference type="InterPro" id="IPR011004">
    <property type="entry name" value="Trimer_LpxA-like_sf"/>
</dbReference>
<evidence type="ECO:0008006" key="3">
    <source>
        <dbReference type="Google" id="ProtNLM"/>
    </source>
</evidence>
<evidence type="ECO:0000313" key="2">
    <source>
        <dbReference type="Proteomes" id="UP001058120"/>
    </source>
</evidence>
<dbReference type="SUPFAM" id="SSF51161">
    <property type="entry name" value="Trimeric LpxA-like enzymes"/>
    <property type="match status" value="1"/>
</dbReference>
<dbReference type="Gene3D" id="2.160.10.10">
    <property type="entry name" value="Hexapeptide repeat proteins"/>
    <property type="match status" value="1"/>
</dbReference>
<name>A0ABY5Y373_9BACT</name>
<protein>
    <recommendedName>
        <fullName evidence="3">Acyltransferase</fullName>
    </recommendedName>
</protein>
<organism evidence="1 2">
    <name type="scientific">Taurinivorans muris</name>
    <dbReference type="NCBI Taxonomy" id="2787751"/>
    <lineage>
        <taxon>Bacteria</taxon>
        <taxon>Pseudomonadati</taxon>
        <taxon>Thermodesulfobacteriota</taxon>
        <taxon>Desulfovibrionia</taxon>
        <taxon>Desulfovibrionales</taxon>
        <taxon>Desulfovibrionaceae</taxon>
        <taxon>Taurinivorans</taxon>
    </lineage>
</organism>
<dbReference type="Proteomes" id="UP001058120">
    <property type="component" value="Chromosome"/>
</dbReference>
<dbReference type="EMBL" id="CP065938">
    <property type="protein sequence ID" value="UWX06157.1"/>
    <property type="molecule type" value="Genomic_DNA"/>
</dbReference>